<dbReference type="InParanoid" id="A0A0G4FGV5"/>
<dbReference type="VEuPathDB" id="CryptoDB:Vbra_9162"/>
<accession>A0A0G4FGV5</accession>
<organism evidence="1 2">
    <name type="scientific">Vitrella brassicaformis (strain CCMP3155)</name>
    <dbReference type="NCBI Taxonomy" id="1169540"/>
    <lineage>
        <taxon>Eukaryota</taxon>
        <taxon>Sar</taxon>
        <taxon>Alveolata</taxon>
        <taxon>Colpodellida</taxon>
        <taxon>Vitrellaceae</taxon>
        <taxon>Vitrella</taxon>
    </lineage>
</organism>
<dbReference type="AlphaFoldDB" id="A0A0G4FGV5"/>
<dbReference type="EMBL" id="CDMY01000432">
    <property type="protein sequence ID" value="CEM12080.1"/>
    <property type="molecule type" value="Genomic_DNA"/>
</dbReference>
<name>A0A0G4FGV5_VITBC</name>
<keyword evidence="2" id="KW-1185">Reference proteome</keyword>
<protein>
    <submittedName>
        <fullName evidence="1">Uncharacterized protein</fullName>
    </submittedName>
</protein>
<proteinExistence type="predicted"/>
<dbReference type="Proteomes" id="UP000041254">
    <property type="component" value="Unassembled WGS sequence"/>
</dbReference>
<sequence>MPELTFSNELEVFKRSTPVNFHYRRDNAEFVNDIDINKCLSRELVVKMPDNDKARHFCRPIMRCKRCGRF</sequence>
<evidence type="ECO:0000313" key="2">
    <source>
        <dbReference type="Proteomes" id="UP000041254"/>
    </source>
</evidence>
<reference evidence="1 2" key="1">
    <citation type="submission" date="2014-11" db="EMBL/GenBank/DDBJ databases">
        <authorList>
            <person name="Zhu J."/>
            <person name="Qi W."/>
            <person name="Song R."/>
        </authorList>
    </citation>
    <scope>NUCLEOTIDE SEQUENCE [LARGE SCALE GENOMIC DNA]</scope>
</reference>
<gene>
    <name evidence="1" type="ORF">Vbra_9162</name>
</gene>
<evidence type="ECO:0000313" key="1">
    <source>
        <dbReference type="EMBL" id="CEM12080.1"/>
    </source>
</evidence>